<dbReference type="PANTHER" id="PTHR46907">
    <property type="entry name" value="HEAT SHOCK PROTEIN BETA-7-RELATED"/>
    <property type="match status" value="1"/>
</dbReference>
<dbReference type="AlphaFoldDB" id="A0AAW0HVV6"/>
<evidence type="ECO:0000256" key="11">
    <source>
        <dbReference type="RuleBase" id="RU003616"/>
    </source>
</evidence>
<organism evidence="14 15">
    <name type="scientific">Myodes glareolus</name>
    <name type="common">Bank vole</name>
    <name type="synonym">Clethrionomys glareolus</name>
    <dbReference type="NCBI Taxonomy" id="447135"/>
    <lineage>
        <taxon>Eukaryota</taxon>
        <taxon>Metazoa</taxon>
        <taxon>Chordata</taxon>
        <taxon>Craniata</taxon>
        <taxon>Vertebrata</taxon>
        <taxon>Euteleostomi</taxon>
        <taxon>Mammalia</taxon>
        <taxon>Eutheria</taxon>
        <taxon>Euarchontoglires</taxon>
        <taxon>Glires</taxon>
        <taxon>Rodentia</taxon>
        <taxon>Myomorpha</taxon>
        <taxon>Muroidea</taxon>
        <taxon>Cricetidae</taxon>
        <taxon>Arvicolinae</taxon>
        <taxon>Myodes</taxon>
    </lineage>
</organism>
<dbReference type="InterPro" id="IPR008978">
    <property type="entry name" value="HSP20-like_chaperone"/>
</dbReference>
<dbReference type="PANTHER" id="PTHR46907:SF2">
    <property type="entry name" value="HEAT SHOCK PROTEIN BETA-7"/>
    <property type="match status" value="1"/>
</dbReference>
<comment type="caution">
    <text evidence="14">The sequence shown here is derived from an EMBL/GenBank/DDBJ whole genome shotgun (WGS) entry which is preliminary data.</text>
</comment>
<dbReference type="InterPro" id="IPR002068">
    <property type="entry name" value="A-crystallin/Hsp20_dom"/>
</dbReference>
<proteinExistence type="inferred from homology"/>
<dbReference type="PROSITE" id="PS01031">
    <property type="entry name" value="SHSP"/>
    <property type="match status" value="1"/>
</dbReference>
<evidence type="ECO:0000313" key="14">
    <source>
        <dbReference type="EMBL" id="KAK7806298.1"/>
    </source>
</evidence>
<comment type="subunit">
    <text evidence="7">Interacts with C-terminal domain of actin-binding protein 280.</text>
</comment>
<dbReference type="Gene3D" id="2.60.40.790">
    <property type="match status" value="1"/>
</dbReference>
<evidence type="ECO:0000256" key="1">
    <source>
        <dbReference type="ARBA" id="ARBA00004408"/>
    </source>
</evidence>
<evidence type="ECO:0000256" key="2">
    <source>
        <dbReference type="ARBA" id="ARBA00004496"/>
    </source>
</evidence>
<feature type="domain" description="SHSP" evidence="13">
    <location>
        <begin position="92"/>
        <end position="200"/>
    </location>
</feature>
<dbReference type="GO" id="GO:0015030">
    <property type="term" value="C:Cajal body"/>
    <property type="evidence" value="ECO:0007669"/>
    <property type="project" value="UniProtKB-SubCell"/>
</dbReference>
<keyword evidence="15" id="KW-1185">Reference proteome</keyword>
<evidence type="ECO:0000313" key="15">
    <source>
        <dbReference type="Proteomes" id="UP001488838"/>
    </source>
</evidence>
<evidence type="ECO:0000256" key="3">
    <source>
        <dbReference type="ARBA" id="ARBA00022490"/>
    </source>
</evidence>
<evidence type="ECO:0000256" key="4">
    <source>
        <dbReference type="ARBA" id="ARBA00023016"/>
    </source>
</evidence>
<dbReference type="GO" id="GO:0005737">
    <property type="term" value="C:cytoplasm"/>
    <property type="evidence" value="ECO:0007669"/>
    <property type="project" value="UniProtKB-SubCell"/>
</dbReference>
<dbReference type="GO" id="GO:0007507">
    <property type="term" value="P:heart development"/>
    <property type="evidence" value="ECO:0007669"/>
    <property type="project" value="InterPro"/>
</dbReference>
<evidence type="ECO:0000256" key="9">
    <source>
        <dbReference type="ARBA" id="ARBA00079209"/>
    </source>
</evidence>
<comment type="subcellular location">
    <subcellularLocation>
        <location evidence="2">Cytoplasm</location>
    </subcellularLocation>
    <subcellularLocation>
        <location evidence="1">Nucleus</location>
        <location evidence="1">Cajal body</location>
    </subcellularLocation>
</comment>
<evidence type="ECO:0000256" key="10">
    <source>
        <dbReference type="PROSITE-ProRule" id="PRU00285"/>
    </source>
</evidence>
<protein>
    <recommendedName>
        <fullName evidence="8">Heat shock protein beta-7</fullName>
    </recommendedName>
    <alternativeName>
        <fullName evidence="9">Cardiovascular heat shock protein</fullName>
    </alternativeName>
</protein>
<evidence type="ECO:0000256" key="6">
    <source>
        <dbReference type="ARBA" id="ARBA00023242"/>
    </source>
</evidence>
<name>A0AAW0HVV6_MYOGA</name>
<feature type="compositionally biased region" description="Low complexity" evidence="12">
    <location>
        <begin position="16"/>
        <end position="31"/>
    </location>
</feature>
<keyword evidence="5" id="KW-0143">Chaperone</keyword>
<keyword evidence="6" id="KW-0539">Nucleus</keyword>
<evidence type="ECO:0000256" key="5">
    <source>
        <dbReference type="ARBA" id="ARBA00023186"/>
    </source>
</evidence>
<accession>A0AAW0HVV6</accession>
<dbReference type="PRINTS" id="PR00299">
    <property type="entry name" value="ACRYSTALLIN"/>
</dbReference>
<dbReference type="InterPro" id="IPR037885">
    <property type="entry name" value="ACD_HspB7"/>
</dbReference>
<dbReference type="InterPro" id="IPR001436">
    <property type="entry name" value="Alpha-crystallin/sHSP_animal"/>
</dbReference>
<dbReference type="EMBL" id="JBBHLL010000305">
    <property type="protein sequence ID" value="KAK7806298.1"/>
    <property type="molecule type" value="Genomic_DNA"/>
</dbReference>
<feature type="region of interest" description="Disordered" evidence="12">
    <location>
        <begin position="1"/>
        <end position="35"/>
    </location>
</feature>
<sequence>MSHRTSSAFRAERSFHSSSSSSSSSSSASRALPAQDPPMEKALSMFSEDFGSFMRPHSETLTFPGKCWEGRDTEEQRPRFVVQGLLGAQLIAALPTARPGGQGNIKTLGDAYEFTVDMRDFSPEDIIVTTSNNHIEVRAEKLAADGTVVNTFAHKCQLPEDVDPTSVTSALREDGSLTIRARRHPRTEHVQQTFRTEIKI</sequence>
<dbReference type="FunFam" id="2.60.40.790:FF:000020">
    <property type="entry name" value="heat shock protein beta-7 isoform X1"/>
    <property type="match status" value="1"/>
</dbReference>
<dbReference type="Pfam" id="PF00011">
    <property type="entry name" value="HSP20"/>
    <property type="match status" value="1"/>
</dbReference>
<keyword evidence="4" id="KW-0346">Stress response</keyword>
<dbReference type="SUPFAM" id="SSF49764">
    <property type="entry name" value="HSP20-like chaperones"/>
    <property type="match status" value="1"/>
</dbReference>
<reference evidence="14 15" key="1">
    <citation type="journal article" date="2023" name="bioRxiv">
        <title>Conserved and derived expression patterns and positive selection on dental genes reveal complex evolutionary context of ever-growing rodent molars.</title>
        <authorList>
            <person name="Calamari Z.T."/>
            <person name="Song A."/>
            <person name="Cohen E."/>
            <person name="Akter M."/>
            <person name="Roy R.D."/>
            <person name="Hallikas O."/>
            <person name="Christensen M.M."/>
            <person name="Li P."/>
            <person name="Marangoni P."/>
            <person name="Jernvall J."/>
            <person name="Klein O.D."/>
        </authorList>
    </citation>
    <scope>NUCLEOTIDE SEQUENCE [LARGE SCALE GENOMIC DNA]</scope>
    <source>
        <strain evidence="14">V071</strain>
    </source>
</reference>
<evidence type="ECO:0000256" key="8">
    <source>
        <dbReference type="ARBA" id="ARBA00073532"/>
    </source>
</evidence>
<gene>
    <name evidence="14" type="ORF">U0070_027300</name>
</gene>
<evidence type="ECO:0000256" key="12">
    <source>
        <dbReference type="SAM" id="MobiDB-lite"/>
    </source>
</evidence>
<evidence type="ECO:0000256" key="7">
    <source>
        <dbReference type="ARBA" id="ARBA00063305"/>
    </source>
</evidence>
<dbReference type="CDD" id="cd06479">
    <property type="entry name" value="ACD_HspB7_like"/>
    <property type="match status" value="1"/>
</dbReference>
<evidence type="ECO:0000259" key="13">
    <source>
        <dbReference type="PROSITE" id="PS01031"/>
    </source>
</evidence>
<dbReference type="Proteomes" id="UP001488838">
    <property type="component" value="Unassembled WGS sequence"/>
</dbReference>
<comment type="similarity">
    <text evidence="10 11">Belongs to the small heat shock protein (HSP20) family.</text>
</comment>
<keyword evidence="3" id="KW-0963">Cytoplasm</keyword>